<evidence type="ECO:0000256" key="10">
    <source>
        <dbReference type="RuleBase" id="RU361156"/>
    </source>
</evidence>
<dbReference type="EMBL" id="JAAARO010000003">
    <property type="protein sequence ID" value="KAF5749882.1"/>
    <property type="molecule type" value="Genomic_DNA"/>
</dbReference>
<dbReference type="Gene3D" id="3.40.50.11320">
    <property type="match status" value="1"/>
</dbReference>
<keyword evidence="6 10" id="KW-0732">Signal</keyword>
<dbReference type="InterPro" id="IPR018202">
    <property type="entry name" value="Ser_caboxypep_ser_AS"/>
</dbReference>
<dbReference type="SUPFAM" id="SSF53474">
    <property type="entry name" value="alpha/beta-Hydrolases"/>
    <property type="match status" value="1"/>
</dbReference>
<dbReference type="Proteomes" id="UP000593562">
    <property type="component" value="Unassembled WGS sequence"/>
</dbReference>
<dbReference type="Gene3D" id="6.10.250.940">
    <property type="match status" value="1"/>
</dbReference>
<sequence length="462" mass="51391">MGLIANVWSLLLALLAIAAPYLDENTLSAQQADKVTNLPGQPPVKFEHYAGSIKLYPNDTKAMFYWFLEAATDAAEKPVVVWLNGGPGCSSVAEGAALEIGPFLLDGSQFQLNPFSWNKVANMLFLETPVGVGFSYSNNSQDYDLVGDHSTALDNLAFLVNWYKKFPNFKTKQLYISGESYAGHFAPQLADLIMDWNKGAAKDSINLKGIMMGNVVINDPTDADGIVDYAHSHGVISGETYRDIEKECNFNNFNQTEECVVAFEGLAEAYAEIDMFNIHRPVCQNIGNISPSSFVVNAFHHDVLRGKGVPHKRDMCSDYATPYFNRPDVQLALHANVTGLPYPFWICSPIIRRWIDSPTSVLPTIRKLLDAGQRIWIFSGEFDGRVPVTSTNYSIAIMGLKVEEEWRHWFKNGEVAGQVQTYKEGITFVTVTGAGHQVPVDKPGESLFVFSHFLANRRLPRF</sequence>
<feature type="chain" id="PRO_5029933819" description="Carboxypeptidase" evidence="10">
    <location>
        <begin position="19"/>
        <end position="462"/>
    </location>
</feature>
<dbReference type="InterPro" id="IPR033124">
    <property type="entry name" value="Ser_caboxypep_his_AS"/>
</dbReference>
<keyword evidence="5 10" id="KW-0645">Protease</keyword>
<reference evidence="11 12" key="1">
    <citation type="journal article" date="2020" name="Nat. Commun.">
        <title>Genome of Tripterygium wilfordii and identification of cytochrome P450 involved in triptolide biosynthesis.</title>
        <authorList>
            <person name="Tu L."/>
            <person name="Su P."/>
            <person name="Zhang Z."/>
            <person name="Gao L."/>
            <person name="Wang J."/>
            <person name="Hu T."/>
            <person name="Zhou J."/>
            <person name="Zhang Y."/>
            <person name="Zhao Y."/>
            <person name="Liu Y."/>
            <person name="Song Y."/>
            <person name="Tong Y."/>
            <person name="Lu Y."/>
            <person name="Yang J."/>
            <person name="Xu C."/>
            <person name="Jia M."/>
            <person name="Peters R.J."/>
            <person name="Huang L."/>
            <person name="Gao W."/>
        </authorList>
    </citation>
    <scope>NUCLEOTIDE SEQUENCE [LARGE SCALE GENOMIC DNA]</scope>
    <source>
        <strain evidence="12">cv. XIE 37</strain>
        <tissue evidence="11">Leaf</tissue>
    </source>
</reference>
<evidence type="ECO:0000256" key="5">
    <source>
        <dbReference type="ARBA" id="ARBA00022670"/>
    </source>
</evidence>
<comment type="subcellular location">
    <subcellularLocation>
        <location evidence="1">Secreted</location>
    </subcellularLocation>
</comment>
<dbReference type="GO" id="GO:0005773">
    <property type="term" value="C:vacuole"/>
    <property type="evidence" value="ECO:0007669"/>
    <property type="project" value="TreeGrafter"/>
</dbReference>
<dbReference type="PROSITE" id="PS00560">
    <property type="entry name" value="CARBOXYPEPT_SER_HIS"/>
    <property type="match status" value="1"/>
</dbReference>
<keyword evidence="3" id="KW-0964">Secreted</keyword>
<evidence type="ECO:0000256" key="9">
    <source>
        <dbReference type="ARBA" id="ARBA00023180"/>
    </source>
</evidence>
<evidence type="ECO:0000256" key="8">
    <source>
        <dbReference type="ARBA" id="ARBA00023157"/>
    </source>
</evidence>
<evidence type="ECO:0000256" key="6">
    <source>
        <dbReference type="ARBA" id="ARBA00022729"/>
    </source>
</evidence>
<dbReference type="InParanoid" id="A0A7J7DU36"/>
<dbReference type="PANTHER" id="PTHR11802">
    <property type="entry name" value="SERINE PROTEASE FAMILY S10 SERINE CARBOXYPEPTIDASE"/>
    <property type="match status" value="1"/>
</dbReference>
<comment type="caution">
    <text evidence="11">The sequence shown here is derived from an EMBL/GenBank/DDBJ whole genome shotgun (WGS) entry which is preliminary data.</text>
</comment>
<evidence type="ECO:0000256" key="3">
    <source>
        <dbReference type="ARBA" id="ARBA00022525"/>
    </source>
</evidence>
<keyword evidence="9" id="KW-0325">Glycoprotein</keyword>
<evidence type="ECO:0000313" key="12">
    <source>
        <dbReference type="Proteomes" id="UP000593562"/>
    </source>
</evidence>
<evidence type="ECO:0000256" key="1">
    <source>
        <dbReference type="ARBA" id="ARBA00004613"/>
    </source>
</evidence>
<dbReference type="GO" id="GO:0005576">
    <property type="term" value="C:extracellular region"/>
    <property type="evidence" value="ECO:0007669"/>
    <property type="project" value="UniProtKB-SubCell"/>
</dbReference>
<evidence type="ECO:0000256" key="4">
    <source>
        <dbReference type="ARBA" id="ARBA00022645"/>
    </source>
</evidence>
<dbReference type="FunCoup" id="A0A7J7DU36">
    <property type="interactions" value="8"/>
</dbReference>
<dbReference type="FunFam" id="3.40.50.1820:FF:000030">
    <property type="entry name" value="Carboxypeptidase"/>
    <property type="match status" value="1"/>
</dbReference>
<protein>
    <recommendedName>
        <fullName evidence="10">Carboxypeptidase</fullName>
        <ecNumber evidence="10">3.4.16.-</ecNumber>
    </recommendedName>
</protein>
<dbReference type="PRINTS" id="PR00724">
    <property type="entry name" value="CRBOXYPTASEC"/>
</dbReference>
<dbReference type="InterPro" id="IPR029058">
    <property type="entry name" value="AB_hydrolase_fold"/>
</dbReference>
<accession>A0A7J7DU36</accession>
<dbReference type="GO" id="GO:0006508">
    <property type="term" value="P:proteolysis"/>
    <property type="evidence" value="ECO:0007669"/>
    <property type="project" value="UniProtKB-KW"/>
</dbReference>
<dbReference type="PANTHER" id="PTHR11802:SF280">
    <property type="entry name" value="SERINE CARBOXYPEPTIDASE-LIKE 35"/>
    <property type="match status" value="1"/>
</dbReference>
<dbReference type="Gene3D" id="3.40.50.1820">
    <property type="entry name" value="alpha/beta hydrolase"/>
    <property type="match status" value="1"/>
</dbReference>
<dbReference type="Pfam" id="PF00450">
    <property type="entry name" value="Peptidase_S10"/>
    <property type="match status" value="1"/>
</dbReference>
<dbReference type="EC" id="3.4.16.-" evidence="10"/>
<keyword evidence="8" id="KW-1015">Disulfide bond</keyword>
<evidence type="ECO:0000313" key="11">
    <source>
        <dbReference type="EMBL" id="KAF5749882.1"/>
    </source>
</evidence>
<gene>
    <name evidence="11" type="ORF">HS088_TW03G00208</name>
</gene>
<organism evidence="11 12">
    <name type="scientific">Tripterygium wilfordii</name>
    <name type="common">Thunder God vine</name>
    <dbReference type="NCBI Taxonomy" id="458696"/>
    <lineage>
        <taxon>Eukaryota</taxon>
        <taxon>Viridiplantae</taxon>
        <taxon>Streptophyta</taxon>
        <taxon>Embryophyta</taxon>
        <taxon>Tracheophyta</taxon>
        <taxon>Spermatophyta</taxon>
        <taxon>Magnoliopsida</taxon>
        <taxon>eudicotyledons</taxon>
        <taxon>Gunneridae</taxon>
        <taxon>Pentapetalae</taxon>
        <taxon>rosids</taxon>
        <taxon>fabids</taxon>
        <taxon>Celastrales</taxon>
        <taxon>Celastraceae</taxon>
        <taxon>Tripterygium</taxon>
    </lineage>
</organism>
<keyword evidence="12" id="KW-1185">Reference proteome</keyword>
<feature type="signal peptide" evidence="10">
    <location>
        <begin position="1"/>
        <end position="18"/>
    </location>
</feature>
<dbReference type="AlphaFoldDB" id="A0A7J7DU36"/>
<evidence type="ECO:0000256" key="2">
    <source>
        <dbReference type="ARBA" id="ARBA00009431"/>
    </source>
</evidence>
<comment type="similarity">
    <text evidence="2 10">Belongs to the peptidase S10 family.</text>
</comment>
<keyword evidence="4 10" id="KW-0121">Carboxypeptidase</keyword>
<evidence type="ECO:0000256" key="7">
    <source>
        <dbReference type="ARBA" id="ARBA00022801"/>
    </source>
</evidence>
<proteinExistence type="inferred from homology"/>
<dbReference type="InterPro" id="IPR001563">
    <property type="entry name" value="Peptidase_S10"/>
</dbReference>
<name>A0A7J7DU36_TRIWF</name>
<dbReference type="PROSITE" id="PS00131">
    <property type="entry name" value="CARBOXYPEPT_SER_SER"/>
    <property type="match status" value="1"/>
</dbReference>
<keyword evidence="7 10" id="KW-0378">Hydrolase</keyword>
<dbReference type="GO" id="GO:0004185">
    <property type="term" value="F:serine-type carboxypeptidase activity"/>
    <property type="evidence" value="ECO:0007669"/>
    <property type="project" value="UniProtKB-UniRule"/>
</dbReference>
<dbReference type="OrthoDB" id="443318at2759"/>
<dbReference type="FunFam" id="3.40.50.11320:FF:000002">
    <property type="entry name" value="Carboxypeptidase"/>
    <property type="match status" value="1"/>
</dbReference>